<dbReference type="EC" id="2.7.8.13" evidence="7 8"/>
<keyword evidence="11" id="KW-1185">Reference proteome</keyword>
<organism evidence="10 11">
    <name type="scientific">Abyssicoccus albus</name>
    <dbReference type="NCBI Taxonomy" id="1817405"/>
    <lineage>
        <taxon>Bacteria</taxon>
        <taxon>Bacillati</taxon>
        <taxon>Bacillota</taxon>
        <taxon>Bacilli</taxon>
        <taxon>Bacillales</taxon>
        <taxon>Abyssicoccaceae</taxon>
    </lineage>
</organism>
<dbReference type="RefSeq" id="WP_123807350.1">
    <property type="nucleotide sequence ID" value="NZ_RKRK01000002.1"/>
</dbReference>
<keyword evidence="4 7" id="KW-0812">Transmembrane</keyword>
<evidence type="ECO:0000256" key="1">
    <source>
        <dbReference type="ARBA" id="ARBA00004141"/>
    </source>
</evidence>
<evidence type="ECO:0000256" key="8">
    <source>
        <dbReference type="NCBIfam" id="TIGR00445"/>
    </source>
</evidence>
<dbReference type="GO" id="GO:0008360">
    <property type="term" value="P:regulation of cell shape"/>
    <property type="evidence" value="ECO:0007669"/>
    <property type="project" value="UniProtKB-KW"/>
</dbReference>
<dbReference type="GO" id="GO:0005886">
    <property type="term" value="C:plasma membrane"/>
    <property type="evidence" value="ECO:0007669"/>
    <property type="project" value="UniProtKB-SubCell"/>
</dbReference>
<dbReference type="Pfam" id="PF00953">
    <property type="entry name" value="Glycos_transf_4"/>
    <property type="match status" value="1"/>
</dbReference>
<comment type="function">
    <text evidence="7">Catalyzes the initial step of the lipid cycle reactions in the biosynthesis of the cell wall peptidoglycan: transfers peptidoglycan precursor phospho-MurNAc-pentapeptide from UDP-MurNAc-pentapeptide onto the lipid carrier undecaprenyl phosphate, yielding undecaprenyl-pyrophosphoryl-MurNAc-pentapeptide, known as lipid I.</text>
</comment>
<proteinExistence type="inferred from homology"/>
<feature type="transmembrane region" description="Helical" evidence="7">
    <location>
        <begin position="203"/>
        <end position="220"/>
    </location>
</feature>
<dbReference type="GO" id="GO:0008963">
    <property type="term" value="F:phospho-N-acetylmuramoyl-pentapeptide-transferase activity"/>
    <property type="evidence" value="ECO:0007669"/>
    <property type="project" value="UniProtKB-UniRule"/>
</dbReference>
<dbReference type="CDD" id="cd06852">
    <property type="entry name" value="GT_MraY"/>
    <property type="match status" value="1"/>
</dbReference>
<comment type="similarity">
    <text evidence="2 7">Belongs to the glycosyltransferase 4 family. MraY subfamily.</text>
</comment>
<gene>
    <name evidence="7" type="primary">mraY</name>
    <name evidence="10" type="ORF">EDD62_0425</name>
</gene>
<dbReference type="EMBL" id="RKRK01000002">
    <property type="protein sequence ID" value="RPF57790.1"/>
    <property type="molecule type" value="Genomic_DNA"/>
</dbReference>
<feature type="transmembrane region" description="Helical" evidence="7">
    <location>
        <begin position="153"/>
        <end position="172"/>
    </location>
</feature>
<sequence length="323" mass="35604">MESALIYGVAAFIMTAIITPLLIPMLKRMKFGQSIRTEGPESHMVKTGTPTMGGLSFLATIMLLLIVLLFTLPHYNTIFLLMLVTLSFGLIGFIDDYLIVVKKVNEGLSSKQKFLAQVIVAIIFYALAQFAGLHEFNNAITIPVFNFDIPLSYAYVLFVIFWLVGFSNAVNLTDGLDGLATGLSMIAFAGFMVIAHIYSNFEVFIFCAIVIGSLGGFLIYNKNKAKLFMGDTGSLALGGMIASVSILLGAEVVLLIIGLMFVIETASVMLQVAYFKKTEKRIFKMTPIHHHFELSGWSEWKIAIVFWIVGILTAILGVWIEVL</sequence>
<keyword evidence="7 9" id="KW-0460">Magnesium</keyword>
<keyword evidence="7" id="KW-0132">Cell division</keyword>
<keyword evidence="7" id="KW-0573">Peptidoglycan synthesis</keyword>
<feature type="transmembrane region" description="Helical" evidence="7">
    <location>
        <begin position="179"/>
        <end position="197"/>
    </location>
</feature>
<comment type="subcellular location">
    <subcellularLocation>
        <location evidence="7">Cell membrane</location>
        <topology evidence="7">Multi-pass membrane protein</topology>
    </subcellularLocation>
    <subcellularLocation>
        <location evidence="1">Membrane</location>
        <topology evidence="1">Multi-pass membrane protein</topology>
    </subcellularLocation>
</comment>
<accession>A0A3N5BRW0</accession>
<evidence type="ECO:0000256" key="2">
    <source>
        <dbReference type="ARBA" id="ARBA00005583"/>
    </source>
</evidence>
<dbReference type="PROSITE" id="PS01347">
    <property type="entry name" value="MRAY_1"/>
    <property type="match status" value="1"/>
</dbReference>
<keyword evidence="5 7" id="KW-1133">Transmembrane helix</keyword>
<evidence type="ECO:0000256" key="4">
    <source>
        <dbReference type="ARBA" id="ARBA00022692"/>
    </source>
</evidence>
<protein>
    <recommendedName>
        <fullName evidence="7 8">Phospho-N-acetylmuramoyl-pentapeptide-transferase</fullName>
        <ecNumber evidence="7 8">2.7.8.13</ecNumber>
    </recommendedName>
    <alternativeName>
        <fullName evidence="7">UDP-MurNAc-pentapeptide phosphotransferase</fullName>
    </alternativeName>
</protein>
<evidence type="ECO:0000313" key="11">
    <source>
        <dbReference type="Proteomes" id="UP000277108"/>
    </source>
</evidence>
<feature type="transmembrane region" description="Helical" evidence="7">
    <location>
        <begin position="302"/>
        <end position="320"/>
    </location>
</feature>
<dbReference type="GO" id="GO:0046872">
    <property type="term" value="F:metal ion binding"/>
    <property type="evidence" value="ECO:0007669"/>
    <property type="project" value="UniProtKB-KW"/>
</dbReference>
<dbReference type="PANTHER" id="PTHR22926">
    <property type="entry name" value="PHOSPHO-N-ACETYLMURAMOYL-PENTAPEPTIDE-TRANSFERASE"/>
    <property type="match status" value="1"/>
</dbReference>
<evidence type="ECO:0000313" key="10">
    <source>
        <dbReference type="EMBL" id="RPF57790.1"/>
    </source>
</evidence>
<evidence type="ECO:0000256" key="7">
    <source>
        <dbReference type="HAMAP-Rule" id="MF_00038"/>
    </source>
</evidence>
<dbReference type="InterPro" id="IPR003524">
    <property type="entry name" value="PNAcMuramoyl-5peptid_Trfase"/>
</dbReference>
<dbReference type="OrthoDB" id="9805475at2"/>
<feature type="transmembrane region" description="Helical" evidence="7">
    <location>
        <begin position="52"/>
        <end position="72"/>
    </location>
</feature>
<evidence type="ECO:0000256" key="5">
    <source>
        <dbReference type="ARBA" id="ARBA00022989"/>
    </source>
</evidence>
<keyword evidence="3 7" id="KW-0808">Transferase</keyword>
<keyword evidence="7" id="KW-1003">Cell membrane</keyword>
<keyword evidence="7" id="KW-0961">Cell wall biogenesis/degradation</keyword>
<dbReference type="InterPro" id="IPR018480">
    <property type="entry name" value="PNAcMuramoyl-5peptid_Trfase_CS"/>
</dbReference>
<reference evidence="10 11" key="1">
    <citation type="submission" date="2018-11" db="EMBL/GenBank/DDBJ databases">
        <title>Genomic Encyclopedia of Type Strains, Phase IV (KMG-IV): sequencing the most valuable type-strain genomes for metagenomic binning, comparative biology and taxonomic classification.</title>
        <authorList>
            <person name="Goeker M."/>
        </authorList>
    </citation>
    <scope>NUCLEOTIDE SEQUENCE [LARGE SCALE GENOMIC DNA]</scope>
    <source>
        <strain evidence="10 11">DSM 29158</strain>
    </source>
</reference>
<comment type="catalytic activity">
    <reaction evidence="7">
        <text>UDP-N-acetyl-alpha-D-muramoyl-L-alanyl-gamma-D-glutamyl-meso-2,6-diaminopimeloyl-D-alanyl-D-alanine + di-trans,octa-cis-undecaprenyl phosphate = di-trans,octa-cis-undecaprenyl diphospho-N-acetyl-alpha-D-muramoyl-L-alanyl-D-glutamyl-meso-2,6-diaminopimeloyl-D-alanyl-D-alanine + UMP</text>
        <dbReference type="Rhea" id="RHEA:28386"/>
        <dbReference type="ChEBI" id="CHEBI:57865"/>
        <dbReference type="ChEBI" id="CHEBI:60392"/>
        <dbReference type="ChEBI" id="CHEBI:61386"/>
        <dbReference type="ChEBI" id="CHEBI:61387"/>
        <dbReference type="EC" id="2.7.8.13"/>
    </reaction>
</comment>
<dbReference type="UniPathway" id="UPA00219"/>
<dbReference type="InterPro" id="IPR000715">
    <property type="entry name" value="Glycosyl_transferase_4"/>
</dbReference>
<dbReference type="NCBIfam" id="TIGR00445">
    <property type="entry name" value="mraY"/>
    <property type="match status" value="1"/>
</dbReference>
<keyword evidence="6 7" id="KW-0472">Membrane</keyword>
<dbReference type="HAMAP" id="MF_00038">
    <property type="entry name" value="MraY"/>
    <property type="match status" value="1"/>
</dbReference>
<dbReference type="GO" id="GO:0009252">
    <property type="term" value="P:peptidoglycan biosynthetic process"/>
    <property type="evidence" value="ECO:0007669"/>
    <property type="project" value="UniProtKB-UniRule"/>
</dbReference>
<feature type="transmembrane region" description="Helical" evidence="7">
    <location>
        <begin position="227"/>
        <end position="248"/>
    </location>
</feature>
<dbReference type="PROSITE" id="PS01348">
    <property type="entry name" value="MRAY_2"/>
    <property type="match status" value="1"/>
</dbReference>
<keyword evidence="7" id="KW-0133">Cell shape</keyword>
<dbReference type="AlphaFoldDB" id="A0A3N5BRW0"/>
<feature type="transmembrane region" description="Helical" evidence="7">
    <location>
        <begin position="113"/>
        <end position="133"/>
    </location>
</feature>
<dbReference type="Proteomes" id="UP000277108">
    <property type="component" value="Unassembled WGS sequence"/>
</dbReference>
<comment type="caution">
    <text evidence="10">The sequence shown here is derived from an EMBL/GenBank/DDBJ whole genome shotgun (WGS) entry which is preliminary data.</text>
</comment>
<keyword evidence="7" id="KW-0131">Cell cycle</keyword>
<comment type="cofactor">
    <cofactor evidence="7 9">
        <name>Mg(2+)</name>
        <dbReference type="ChEBI" id="CHEBI:18420"/>
    </cofactor>
</comment>
<dbReference type="GO" id="GO:0051992">
    <property type="term" value="F:UDP-N-acetylmuramoyl-L-alanyl-D-glutamyl-meso-2,6-diaminopimelyl-D-alanyl-D-alanine:undecaprenyl-phosphate transferase activity"/>
    <property type="evidence" value="ECO:0007669"/>
    <property type="project" value="RHEA"/>
</dbReference>
<evidence type="ECO:0000256" key="6">
    <source>
        <dbReference type="ARBA" id="ARBA00023136"/>
    </source>
</evidence>
<comment type="pathway">
    <text evidence="7">Cell wall biogenesis; peptidoglycan biosynthesis.</text>
</comment>
<feature type="transmembrane region" description="Helical" evidence="7">
    <location>
        <begin position="78"/>
        <end position="101"/>
    </location>
</feature>
<feature type="binding site" evidence="9">
    <location>
        <position position="231"/>
    </location>
    <ligand>
        <name>Mg(2+)</name>
        <dbReference type="ChEBI" id="CHEBI:18420"/>
    </ligand>
</feature>
<dbReference type="GO" id="GO:0071555">
    <property type="term" value="P:cell wall organization"/>
    <property type="evidence" value="ECO:0007669"/>
    <property type="project" value="UniProtKB-KW"/>
</dbReference>
<evidence type="ECO:0000256" key="3">
    <source>
        <dbReference type="ARBA" id="ARBA00022679"/>
    </source>
</evidence>
<dbReference type="GO" id="GO:0051301">
    <property type="term" value="P:cell division"/>
    <property type="evidence" value="ECO:0007669"/>
    <property type="project" value="UniProtKB-KW"/>
</dbReference>
<feature type="transmembrane region" description="Helical" evidence="7">
    <location>
        <begin position="254"/>
        <end position="275"/>
    </location>
</feature>
<feature type="transmembrane region" description="Helical" evidence="7">
    <location>
        <begin position="6"/>
        <end position="26"/>
    </location>
</feature>
<dbReference type="PANTHER" id="PTHR22926:SF5">
    <property type="entry name" value="PHOSPHO-N-ACETYLMURAMOYL-PENTAPEPTIDE-TRANSFERASE HOMOLOG"/>
    <property type="match status" value="1"/>
</dbReference>
<feature type="binding site" evidence="9">
    <location>
        <position position="171"/>
    </location>
    <ligand>
        <name>Mg(2+)</name>
        <dbReference type="ChEBI" id="CHEBI:18420"/>
    </ligand>
</feature>
<name>A0A3N5BRW0_9BACL</name>
<evidence type="ECO:0000256" key="9">
    <source>
        <dbReference type="PIRSR" id="PIRSR600715-1"/>
    </source>
</evidence>
<keyword evidence="7 9" id="KW-0479">Metal-binding</keyword>